<accession>A0ABR9Z9K6</accession>
<reference evidence="1 2" key="1">
    <citation type="journal article" date="2021" name="PeerJ">
        <title>Analysis of 44 Vibrio anguillarum genomes reveals high genetic diversity.</title>
        <authorList>
            <person name="Hansen M.J."/>
            <person name="Dalsgaard I."/>
        </authorList>
    </citation>
    <scope>NUCLEOTIDE SEQUENCE [LARGE SCALE GENOMIC DNA]</scope>
    <source>
        <strain evidence="1 2">040915-1/1B</strain>
    </source>
</reference>
<comment type="caution">
    <text evidence="1">The sequence shown here is derived from an EMBL/GenBank/DDBJ whole genome shotgun (WGS) entry which is preliminary data.</text>
</comment>
<evidence type="ECO:0000313" key="2">
    <source>
        <dbReference type="Proteomes" id="UP000726136"/>
    </source>
</evidence>
<gene>
    <name evidence="1" type="ORF">EAY46_18940</name>
</gene>
<sequence length="141" mass="16060">MEAFLGDTLKTLINENDKFLKNAIFNVEQLKKSRFGLGDLYSQNMTIQTLATKKLSEEVLFHNIPKVMVIFEQVLGKKLSVGYAKVNKIKDVRHDIVHRNGKTIEGKHHHLDFSELHAALDSIELFACELQKEINIEVNAA</sequence>
<organism evidence="1 2">
    <name type="scientific">Vibrio anguillarum</name>
    <name type="common">Listonella anguillarum</name>
    <dbReference type="NCBI Taxonomy" id="55601"/>
    <lineage>
        <taxon>Bacteria</taxon>
        <taxon>Pseudomonadati</taxon>
        <taxon>Pseudomonadota</taxon>
        <taxon>Gammaproteobacteria</taxon>
        <taxon>Vibrionales</taxon>
        <taxon>Vibrionaceae</taxon>
        <taxon>Vibrio</taxon>
    </lineage>
</organism>
<dbReference type="Proteomes" id="UP000726136">
    <property type="component" value="Unassembled WGS sequence"/>
</dbReference>
<name>A0ABR9Z9K6_VIBAN</name>
<dbReference type="EMBL" id="RDPI01000047">
    <property type="protein sequence ID" value="MBF4375134.1"/>
    <property type="molecule type" value="Genomic_DNA"/>
</dbReference>
<keyword evidence="2" id="KW-1185">Reference proteome</keyword>
<proteinExistence type="predicted"/>
<evidence type="ECO:0008006" key="3">
    <source>
        <dbReference type="Google" id="ProtNLM"/>
    </source>
</evidence>
<evidence type="ECO:0000313" key="1">
    <source>
        <dbReference type="EMBL" id="MBF4375134.1"/>
    </source>
</evidence>
<protein>
    <recommendedName>
        <fullName evidence="3">RiboL-PSP-HEPN domain-containing protein</fullName>
    </recommendedName>
</protein>